<organism evidence="2 3">
    <name type="scientific">Effusibacillus lacus</name>
    <dbReference type="NCBI Taxonomy" id="1348429"/>
    <lineage>
        <taxon>Bacteria</taxon>
        <taxon>Bacillati</taxon>
        <taxon>Bacillota</taxon>
        <taxon>Bacilli</taxon>
        <taxon>Bacillales</taxon>
        <taxon>Alicyclobacillaceae</taxon>
        <taxon>Effusibacillus</taxon>
    </lineage>
</organism>
<dbReference type="GO" id="GO:0016787">
    <property type="term" value="F:hydrolase activity"/>
    <property type="evidence" value="ECO:0007669"/>
    <property type="project" value="InterPro"/>
</dbReference>
<accession>A0A292YQ36</accession>
<dbReference type="Gene3D" id="3.60.21.10">
    <property type="match status" value="1"/>
</dbReference>
<dbReference type="PIRSF" id="PIRSF033094">
    <property type="entry name" value="Pesterase_CT488"/>
    <property type="match status" value="1"/>
</dbReference>
<evidence type="ECO:0000259" key="1">
    <source>
        <dbReference type="Pfam" id="PF00149"/>
    </source>
</evidence>
<keyword evidence="3" id="KW-1185">Reference proteome</keyword>
<dbReference type="PANTHER" id="PTHR31302">
    <property type="entry name" value="TRANSMEMBRANE PROTEIN WITH METALLOPHOSPHOESTERASE DOMAIN-RELATED"/>
    <property type="match status" value="1"/>
</dbReference>
<dbReference type="RefSeq" id="WP_096182323.1">
    <property type="nucleotide sequence ID" value="NZ_BDUF01000059.1"/>
</dbReference>
<dbReference type="InterPro" id="IPR051158">
    <property type="entry name" value="Metallophosphoesterase_sf"/>
</dbReference>
<protein>
    <submittedName>
        <fullName evidence="2">Ser/threonine protein phosphatase</fullName>
    </submittedName>
</protein>
<dbReference type="Proteomes" id="UP000217785">
    <property type="component" value="Unassembled WGS sequence"/>
</dbReference>
<name>A0A292YQ36_9BACL</name>
<dbReference type="InterPro" id="IPR029052">
    <property type="entry name" value="Metallo-depent_PP-like"/>
</dbReference>
<dbReference type="PANTHER" id="PTHR31302:SF22">
    <property type="entry name" value="PHOSPHOESTERASE"/>
    <property type="match status" value="1"/>
</dbReference>
<comment type="caution">
    <text evidence="2">The sequence shown here is derived from an EMBL/GenBank/DDBJ whole genome shotgun (WGS) entry which is preliminary data.</text>
</comment>
<dbReference type="EMBL" id="BDUF01000059">
    <property type="protein sequence ID" value="GAX90600.1"/>
    <property type="molecule type" value="Genomic_DNA"/>
</dbReference>
<evidence type="ECO:0000313" key="2">
    <source>
        <dbReference type="EMBL" id="GAX90600.1"/>
    </source>
</evidence>
<dbReference type="InterPro" id="IPR004843">
    <property type="entry name" value="Calcineurin-like_PHP"/>
</dbReference>
<feature type="domain" description="Calcineurin-like phosphoesterase" evidence="1">
    <location>
        <begin position="1"/>
        <end position="196"/>
    </location>
</feature>
<dbReference type="Pfam" id="PF00149">
    <property type="entry name" value="Metallophos"/>
    <property type="match status" value="1"/>
</dbReference>
<dbReference type="AlphaFoldDB" id="A0A292YQ36"/>
<dbReference type="OrthoDB" id="8610138at2"/>
<reference evidence="3" key="1">
    <citation type="submission" date="2017-07" db="EMBL/GenBank/DDBJ databases">
        <title>Draft genome sequence of Effusibacillus lacus strain skLN1.</title>
        <authorList>
            <person name="Watanabe M."/>
            <person name="Kojima H."/>
            <person name="Fukui M."/>
        </authorList>
    </citation>
    <scope>NUCLEOTIDE SEQUENCE [LARGE SCALE GENOMIC DNA]</scope>
    <source>
        <strain evidence="3">skLN1</strain>
    </source>
</reference>
<dbReference type="SUPFAM" id="SSF56300">
    <property type="entry name" value="Metallo-dependent phosphatases"/>
    <property type="match status" value="1"/>
</dbReference>
<proteinExistence type="predicted"/>
<evidence type="ECO:0000313" key="3">
    <source>
        <dbReference type="Proteomes" id="UP000217785"/>
    </source>
</evidence>
<dbReference type="InterPro" id="IPR014578">
    <property type="entry name" value="Pesterase_CT488"/>
</dbReference>
<gene>
    <name evidence="2" type="ORF">EFBL_2228</name>
</gene>
<sequence length="228" mass="26569">MRIFALGDPHLSFAANKPMDIFGSKWIDHPAKIKEEWTQTVTRDDWVLIPGDISWAMQLEEAKPDLEFLGALPGKKIMIRGNHDYWWSTISKVRRLLPPDMYAIQNDSIRIGDIAICGTRGWDCPGGYNFSEHDRQVYEREVSRLELSLKNADPQTKERWVMLHYPPTNEKHQESGFIEIMKQYDVSVCIYGHLHGEGHRNALLNERFGIRFQLVACDYLNFRPLLLR</sequence>